<name>A0A2G9T8P9_TELCI</name>
<proteinExistence type="predicted"/>
<dbReference type="Proteomes" id="UP000230423">
    <property type="component" value="Unassembled WGS sequence"/>
</dbReference>
<dbReference type="AlphaFoldDB" id="A0A2G9T8P9"/>
<sequence length="42" mass="4757">DSGLEHNAVVFGKDGKKYPMDPKEFDGDLDENLEEFMKKIVA</sequence>
<accession>A0A2G9T8P9</accession>
<reference evidence="1 2" key="1">
    <citation type="submission" date="2015-09" db="EMBL/GenBank/DDBJ databases">
        <title>Draft genome of the parasitic nematode Teladorsagia circumcincta isolate WARC Sus (inbred).</title>
        <authorList>
            <person name="Mitreva M."/>
        </authorList>
    </citation>
    <scope>NUCLEOTIDE SEQUENCE [LARGE SCALE GENOMIC DNA]</scope>
    <source>
        <strain evidence="1 2">S</strain>
    </source>
</reference>
<feature type="non-terminal residue" evidence="1">
    <location>
        <position position="42"/>
    </location>
</feature>
<protein>
    <submittedName>
        <fullName evidence="1">Uncharacterized protein</fullName>
    </submittedName>
</protein>
<evidence type="ECO:0000313" key="2">
    <source>
        <dbReference type="Proteomes" id="UP000230423"/>
    </source>
</evidence>
<evidence type="ECO:0000313" key="1">
    <source>
        <dbReference type="EMBL" id="PIO53780.1"/>
    </source>
</evidence>
<feature type="non-terminal residue" evidence="1">
    <location>
        <position position="1"/>
    </location>
</feature>
<keyword evidence="2" id="KW-1185">Reference proteome</keyword>
<dbReference type="EMBL" id="KZ406657">
    <property type="protein sequence ID" value="PIO53780.1"/>
    <property type="molecule type" value="Genomic_DNA"/>
</dbReference>
<organism evidence="1 2">
    <name type="scientific">Teladorsagia circumcincta</name>
    <name type="common">Brown stomach worm</name>
    <name type="synonym">Ostertagia circumcincta</name>
    <dbReference type="NCBI Taxonomy" id="45464"/>
    <lineage>
        <taxon>Eukaryota</taxon>
        <taxon>Metazoa</taxon>
        <taxon>Ecdysozoa</taxon>
        <taxon>Nematoda</taxon>
        <taxon>Chromadorea</taxon>
        <taxon>Rhabditida</taxon>
        <taxon>Rhabditina</taxon>
        <taxon>Rhabditomorpha</taxon>
        <taxon>Strongyloidea</taxon>
        <taxon>Trichostrongylidae</taxon>
        <taxon>Teladorsagia</taxon>
    </lineage>
</organism>
<dbReference type="OrthoDB" id="427280at2759"/>
<gene>
    <name evidence="1" type="ORF">TELCIR_24872</name>
</gene>